<keyword evidence="3" id="KW-0221">Differentiation</keyword>
<keyword evidence="5" id="KW-0175">Coiled coil</keyword>
<comment type="caution">
    <text evidence="7">The sequence shown here is derived from an EMBL/GenBank/DDBJ whole genome shotgun (WGS) entry which is preliminary data.</text>
</comment>
<dbReference type="PANTHER" id="PTHR31791">
    <property type="entry name" value="FRIGIDA-LIKE PROTEIN 3-RELATED"/>
    <property type="match status" value="1"/>
</dbReference>
<gene>
    <name evidence="7" type="ORF">SAY86_005966</name>
</gene>
<dbReference type="GO" id="GO:0009908">
    <property type="term" value="P:flower development"/>
    <property type="evidence" value="ECO:0007669"/>
    <property type="project" value="UniProtKB-KW"/>
</dbReference>
<evidence type="ECO:0000256" key="3">
    <source>
        <dbReference type="ARBA" id="ARBA00022782"/>
    </source>
</evidence>
<evidence type="ECO:0008006" key="9">
    <source>
        <dbReference type="Google" id="ProtNLM"/>
    </source>
</evidence>
<name>A0AAN7KXY0_TRANT</name>
<dbReference type="PANTHER" id="PTHR31791:SF60">
    <property type="entry name" value="FRIGIDA-LIKE PROTEIN 5"/>
    <property type="match status" value="1"/>
</dbReference>
<dbReference type="Pfam" id="PF07899">
    <property type="entry name" value="Frigida"/>
    <property type="match status" value="2"/>
</dbReference>
<feature type="region of interest" description="Disordered" evidence="6">
    <location>
        <begin position="1259"/>
        <end position="1282"/>
    </location>
</feature>
<evidence type="ECO:0000313" key="7">
    <source>
        <dbReference type="EMBL" id="KAK4778438.1"/>
    </source>
</evidence>
<evidence type="ECO:0000256" key="1">
    <source>
        <dbReference type="ARBA" id="ARBA00008956"/>
    </source>
</evidence>
<evidence type="ECO:0000313" key="8">
    <source>
        <dbReference type="Proteomes" id="UP001346149"/>
    </source>
</evidence>
<dbReference type="EMBL" id="JAXQNO010000017">
    <property type="protein sequence ID" value="KAK4778438.1"/>
    <property type="molecule type" value="Genomic_DNA"/>
</dbReference>
<keyword evidence="8" id="KW-1185">Reference proteome</keyword>
<comment type="similarity">
    <text evidence="1">Belongs to the Frigida family.</text>
</comment>
<keyword evidence="2" id="KW-0217">Developmental protein</keyword>
<feature type="coiled-coil region" evidence="5">
    <location>
        <begin position="222"/>
        <end position="539"/>
    </location>
</feature>
<evidence type="ECO:0000256" key="4">
    <source>
        <dbReference type="ARBA" id="ARBA00023089"/>
    </source>
</evidence>
<organism evidence="7 8">
    <name type="scientific">Trapa natans</name>
    <name type="common">Water chestnut</name>
    <dbReference type="NCBI Taxonomy" id="22666"/>
    <lineage>
        <taxon>Eukaryota</taxon>
        <taxon>Viridiplantae</taxon>
        <taxon>Streptophyta</taxon>
        <taxon>Embryophyta</taxon>
        <taxon>Tracheophyta</taxon>
        <taxon>Spermatophyta</taxon>
        <taxon>Magnoliopsida</taxon>
        <taxon>eudicotyledons</taxon>
        <taxon>Gunneridae</taxon>
        <taxon>Pentapetalae</taxon>
        <taxon>rosids</taxon>
        <taxon>malvids</taxon>
        <taxon>Myrtales</taxon>
        <taxon>Lythraceae</taxon>
        <taxon>Trapa</taxon>
    </lineage>
</organism>
<dbReference type="Proteomes" id="UP001346149">
    <property type="component" value="Unassembled WGS sequence"/>
</dbReference>
<dbReference type="GO" id="GO:0030154">
    <property type="term" value="P:cell differentiation"/>
    <property type="evidence" value="ECO:0007669"/>
    <property type="project" value="UniProtKB-KW"/>
</dbReference>
<dbReference type="InterPro" id="IPR012474">
    <property type="entry name" value="Frigida"/>
</dbReference>
<feature type="coiled-coil region" evidence="5">
    <location>
        <begin position="120"/>
        <end position="193"/>
    </location>
</feature>
<feature type="coiled-coil region" evidence="5">
    <location>
        <begin position="775"/>
        <end position="802"/>
    </location>
</feature>
<evidence type="ECO:0000256" key="2">
    <source>
        <dbReference type="ARBA" id="ARBA00022473"/>
    </source>
</evidence>
<reference evidence="7 8" key="1">
    <citation type="journal article" date="2023" name="Hortic Res">
        <title>Pangenome of water caltrop reveals structural variations and asymmetric subgenome divergence after allopolyploidization.</title>
        <authorList>
            <person name="Zhang X."/>
            <person name="Chen Y."/>
            <person name="Wang L."/>
            <person name="Yuan Y."/>
            <person name="Fang M."/>
            <person name="Shi L."/>
            <person name="Lu R."/>
            <person name="Comes H.P."/>
            <person name="Ma Y."/>
            <person name="Chen Y."/>
            <person name="Huang G."/>
            <person name="Zhou Y."/>
            <person name="Zheng Z."/>
            <person name="Qiu Y."/>
        </authorList>
    </citation>
    <scope>NUCLEOTIDE SEQUENCE [LARGE SCALE GENOMIC DNA]</scope>
    <source>
        <strain evidence="7">F231</strain>
    </source>
</reference>
<protein>
    <recommendedName>
        <fullName evidence="9">FRIGIDA-like protein</fullName>
    </recommendedName>
</protein>
<sequence length="1326" mass="152885">MDDIVISADLGKASLKKEAFRDGLEQFHARCSSLLYLSLQWKDLDDHYNGVHEALERKSEELRLRERSLREIYLDVVAKQEGFLIMEEMIEDRCKELDLQADGLVEKHRLAIEEKGREIEKVIERRLENLEAKEKSFELKNLLVQKLIDERFKVIEEKERQFARIEKEVRRQSEQLEEKSRGLEAERANLKERVCEVKLREERHEERLKGFELDLLQFNVDREGLTMKLKEVELMNEKADAKLRDLDLKSKELEVRIRELLSERKRFDLDCENLHEQLKAVELKEKQVEDGAQELGLKNKKLDEKIDDLELDMRLLEAKRLRLDDRLGELEADKRKFESERKRFDLDCENLHEQLKAVELKEKQVEDRAKELGLKNKKLDEKIDDLELDMRLLEANRLRLDDRLGELEADKRKFESEKKKFDIRVGEVVSLDEETNKRARDLELRKKQLEVGLEELELNRGIFEAERYKLNERQAEIESNKIVFDSDREKFDESLRELDMKTKQLERQCEELKSIRKGFEEQEEKLKLSEKKMEECSKDFELKLKQWEEKFRGIQNSRVRGCVAVDGKNLQVLLNECGKNDLEKMGDEVLFFLKISEDPARVVLDGMQGFFPPHLKHGEVEFKGRIVRANCILLLEQLLKISPDIKQEVKSEATKLSFDWMTKLKPDHEHSFHILGFLLLVANFKLRQAFDDNELLNYAKVIAHWRQVPELCRLIGFKDEIPGFIQDLLARKKYLAAIRFASMFDLLSDFPPDPIMVEFMEMSRGAFKTTFHDKNSSLKAQIQATKKRINDLRSAIRCIEDHKLKLGYHPENIRQAIASLEQQLADRRKEVAVVGEGLNLQGGQDENDTAHGSLWISPPSSTPVSVNCSVAEKAAAIASSDMSLQQKQTIMHSLTATSQQAVPSAPVDSDNYFQSLGLESNQQLCLSTHQDHLPKGNSIEDVISTLQKDGNTEPQKSPSMDGESLISLLRGDAEKLVHNASTIFKSSSKPEDLVLYVFEDIRPSPDMGILLNGSISLLKELKTVSFNLDPQLHARAKKISKIYESWLRTAKNNLMGVICLLQFLDAYKVPHDADDVISLLDPSIWQKEVLDSCELLGLQRFIPDFLGSLCQKNQKINAVKYIHAMELESTFPVDAILKNHLAHWENKADILLKKQNGTLLAQIKALDMKIKAAKEVIECISISKLPSAELMKDVGEFIKNAEKQRSEILLNLDSNETKPLVGSKCAAPECSQPQVEEPSSTVASATKYSNLKKKRQTKFLATSDPSFVPPPPPRPLKKPRLHNKMLDPFKGPYCRDRNRGQFVYPPHDDEQHCPTYLTDLTSNGCF</sequence>
<evidence type="ECO:0000256" key="5">
    <source>
        <dbReference type="SAM" id="Coils"/>
    </source>
</evidence>
<evidence type="ECO:0000256" key="6">
    <source>
        <dbReference type="SAM" id="MobiDB-lite"/>
    </source>
</evidence>
<accession>A0AAN7KXY0</accession>
<proteinExistence type="inferred from homology"/>
<keyword evidence="4" id="KW-0287">Flowering</keyword>